<dbReference type="SUPFAM" id="SSF53850">
    <property type="entry name" value="Periplasmic binding protein-like II"/>
    <property type="match status" value="1"/>
</dbReference>
<dbReference type="PIRSF" id="PIRSF002741">
    <property type="entry name" value="MppA"/>
    <property type="match status" value="1"/>
</dbReference>
<dbReference type="PANTHER" id="PTHR30290:SF64">
    <property type="entry name" value="ABC TRANSPORTER PERIPLASMIC BINDING PROTEIN"/>
    <property type="match status" value="1"/>
</dbReference>
<dbReference type="AlphaFoldDB" id="A0A175R9W2"/>
<dbReference type="PATRIC" id="fig|401562.3.peg.2067"/>
<dbReference type="CDD" id="cd08497">
    <property type="entry name" value="MbnE-like"/>
    <property type="match status" value="1"/>
</dbReference>
<name>A0A175R9W2_9HYPH</name>
<dbReference type="GO" id="GO:0042884">
    <property type="term" value="P:microcin transport"/>
    <property type="evidence" value="ECO:0007669"/>
    <property type="project" value="TreeGrafter"/>
</dbReference>
<dbReference type="InterPro" id="IPR000914">
    <property type="entry name" value="SBP_5_dom"/>
</dbReference>
<evidence type="ECO:0000259" key="4">
    <source>
        <dbReference type="Pfam" id="PF00496"/>
    </source>
</evidence>
<dbReference type="InterPro" id="IPR039424">
    <property type="entry name" value="SBP_5"/>
</dbReference>
<dbReference type="GO" id="GO:1904680">
    <property type="term" value="F:peptide transmembrane transporter activity"/>
    <property type="evidence" value="ECO:0007669"/>
    <property type="project" value="TreeGrafter"/>
</dbReference>
<feature type="domain" description="Solute-binding protein family 5" evidence="4">
    <location>
        <begin position="121"/>
        <end position="528"/>
    </location>
</feature>
<evidence type="ECO:0000256" key="2">
    <source>
        <dbReference type="ARBA" id="ARBA00005695"/>
    </source>
</evidence>
<comment type="caution">
    <text evidence="5">The sequence shown here is derived from an EMBL/GenBank/DDBJ whole genome shotgun (WGS) entry which is preliminary data.</text>
</comment>
<accession>A0A175R9W2</accession>
<dbReference type="OrthoDB" id="9803988at2"/>
<reference evidence="5 6" key="1">
    <citation type="journal article" date="2016" name="Front. Microbiol.">
        <title>Genomic Resource of Rice Seed Associated Bacteria.</title>
        <authorList>
            <person name="Midha S."/>
            <person name="Bansal K."/>
            <person name="Sharma S."/>
            <person name="Kumar N."/>
            <person name="Patil P.P."/>
            <person name="Chaudhry V."/>
            <person name="Patil P.B."/>
        </authorList>
    </citation>
    <scope>NUCLEOTIDE SEQUENCE [LARGE SCALE GENOMIC DNA]</scope>
    <source>
        <strain evidence="5 6">NS226</strain>
    </source>
</reference>
<dbReference type="Gene3D" id="3.10.105.10">
    <property type="entry name" value="Dipeptide-binding Protein, Domain 3"/>
    <property type="match status" value="1"/>
</dbReference>
<protein>
    <recommendedName>
        <fullName evidence="4">Solute-binding protein family 5 domain-containing protein</fullName>
    </recommendedName>
</protein>
<dbReference type="PANTHER" id="PTHR30290">
    <property type="entry name" value="PERIPLASMIC BINDING COMPONENT OF ABC TRANSPORTER"/>
    <property type="match status" value="1"/>
</dbReference>
<evidence type="ECO:0000256" key="1">
    <source>
        <dbReference type="ARBA" id="ARBA00004418"/>
    </source>
</evidence>
<evidence type="ECO:0000256" key="3">
    <source>
        <dbReference type="ARBA" id="ARBA00022729"/>
    </source>
</evidence>
<dbReference type="GO" id="GO:0015833">
    <property type="term" value="P:peptide transport"/>
    <property type="evidence" value="ECO:0007669"/>
    <property type="project" value="TreeGrafter"/>
</dbReference>
<dbReference type="PROSITE" id="PS51318">
    <property type="entry name" value="TAT"/>
    <property type="match status" value="1"/>
</dbReference>
<evidence type="ECO:0000313" key="5">
    <source>
        <dbReference type="EMBL" id="KTQ95358.1"/>
    </source>
</evidence>
<comment type="similarity">
    <text evidence="2">Belongs to the bacterial solute-binding protein 5 family.</text>
</comment>
<proteinExistence type="inferred from homology"/>
<dbReference type="Proteomes" id="UP000078272">
    <property type="component" value="Unassembled WGS sequence"/>
</dbReference>
<dbReference type="InterPro" id="IPR006311">
    <property type="entry name" value="TAT_signal"/>
</dbReference>
<dbReference type="EMBL" id="LDPZ01000023">
    <property type="protein sequence ID" value="KTQ95358.1"/>
    <property type="molecule type" value="Genomic_DNA"/>
</dbReference>
<evidence type="ECO:0000313" key="6">
    <source>
        <dbReference type="Proteomes" id="UP000078272"/>
    </source>
</evidence>
<keyword evidence="3" id="KW-0732">Signal</keyword>
<organism evidence="5 6">
    <name type="scientific">Aureimonas ureilytica</name>
    <dbReference type="NCBI Taxonomy" id="401562"/>
    <lineage>
        <taxon>Bacteria</taxon>
        <taxon>Pseudomonadati</taxon>
        <taxon>Pseudomonadota</taxon>
        <taxon>Alphaproteobacteria</taxon>
        <taxon>Hyphomicrobiales</taxon>
        <taxon>Aurantimonadaceae</taxon>
        <taxon>Aureimonas</taxon>
    </lineage>
</organism>
<dbReference type="GO" id="GO:0030288">
    <property type="term" value="C:outer membrane-bounded periplasmic space"/>
    <property type="evidence" value="ECO:0007669"/>
    <property type="project" value="TreeGrafter"/>
</dbReference>
<dbReference type="Pfam" id="PF00496">
    <property type="entry name" value="SBP_bac_5"/>
    <property type="match status" value="1"/>
</dbReference>
<dbReference type="InterPro" id="IPR030678">
    <property type="entry name" value="Peptide/Ni-bd"/>
</dbReference>
<gene>
    <name evidence="5" type="ORF">NS226_12555</name>
</gene>
<sequence length="626" mass="70812">MTGPFRLLSRRDFGRLALAAGAVAALPRLGFAALAHDTKLHGLSPFGDLNYPADYQQFDYASPDAPQGGRFTFTASSWVLNQAPDTFDTFNTFILQGNAPPRMEILYEGLMVRTLDEPDAIYGQLAESVSVSPDNNTFRFELRPQARFSTGAPVLASDVAFSYRTMKSEGHPALAIQLAEVTEVTTDGERGVTIRFSGRQTLPTALQALSIPIVPESFFQDRPFTQGGFTEIPGSGPYRIGRYIAGRFIEYEKRADHWAKDMPFQRGLDHFQTIRVEFYRDRQSALEAFKKGDTTYREEFTTKAWATEYQFPAVTDGRVQMRQFEEEKWPRFQCWALNQRRAQFQDARVRRAINLCFDFEWTNANLLYGLREHSQSPFENSDFVAVGAPPPEELALLEPLRADLPPEVFGEVWRQPISDGSGRDRKLLREAADLLQAAGWTRKGSQLVNAQGTVFRLEHLINDPEQARVYGKMIENMKLLGIDASLRLVDAAQYQDRQNRFDFDMMLCAFSLNGTPTRESLGLFFGSAARDRNGSYNYPGTASPAVDALIAKVGEAQDRESLAIAMRALDRTLRWRLDWLPNIGSTGHKVAWWDMFGFRDPKPDYGFPVERLWWYDEAKAKAAGRA</sequence>
<dbReference type="GO" id="GO:0043190">
    <property type="term" value="C:ATP-binding cassette (ABC) transporter complex"/>
    <property type="evidence" value="ECO:0007669"/>
    <property type="project" value="InterPro"/>
</dbReference>
<dbReference type="RefSeq" id="WP_058635261.1">
    <property type="nucleotide sequence ID" value="NZ_LDPZ01000023.1"/>
</dbReference>
<dbReference type="Gene3D" id="3.40.190.10">
    <property type="entry name" value="Periplasmic binding protein-like II"/>
    <property type="match status" value="1"/>
</dbReference>
<dbReference type="STRING" id="401562.NS365_14465"/>
<comment type="subcellular location">
    <subcellularLocation>
        <location evidence="1">Periplasm</location>
    </subcellularLocation>
</comment>